<dbReference type="RefSeq" id="WP_285879942.1">
    <property type="nucleotide sequence ID" value="NZ_JARFYN010000016.1"/>
</dbReference>
<dbReference type="EMBL" id="JARFYN010000016">
    <property type="protein sequence ID" value="MDL2406791.1"/>
    <property type="molecule type" value="Genomic_DNA"/>
</dbReference>
<name>A0ABT7KDV1_9HYPH</name>
<evidence type="ECO:0000313" key="1">
    <source>
        <dbReference type="EMBL" id="MDL2406791.1"/>
    </source>
</evidence>
<protein>
    <submittedName>
        <fullName evidence="1">Uncharacterized protein</fullName>
    </submittedName>
</protein>
<gene>
    <name evidence="1" type="ORF">PY650_14195</name>
</gene>
<comment type="caution">
    <text evidence="1">The sequence shown here is derived from an EMBL/GenBank/DDBJ whole genome shotgun (WGS) entry which is preliminary data.</text>
</comment>
<proteinExistence type="predicted"/>
<reference evidence="1" key="1">
    <citation type="submission" date="2023-06" db="EMBL/GenBank/DDBJ databases">
        <title>Phylogenetic Diversity of Rhizobium strains.</title>
        <authorList>
            <person name="Moura F.T."/>
            <person name="Helene L.C.F."/>
            <person name="Hungria M."/>
        </authorList>
    </citation>
    <scope>NUCLEOTIDE SEQUENCE</scope>
    <source>
        <strain evidence="1">CCGE524</strain>
    </source>
</reference>
<evidence type="ECO:0000313" key="2">
    <source>
        <dbReference type="Proteomes" id="UP001172630"/>
    </source>
</evidence>
<accession>A0ABT7KDV1</accession>
<keyword evidence="2" id="KW-1185">Reference proteome</keyword>
<sequence>MQAHFSEAAGRQIPDSRFVQEVLAANLFLQKLTALVDDGRLSGNADLDALRQMNPEMLSLKSWWSGAHRQTIPNLLETFLHQPFIHSVIAISDK</sequence>
<dbReference type="Proteomes" id="UP001172630">
    <property type="component" value="Unassembled WGS sequence"/>
</dbReference>
<organism evidence="1 2">
    <name type="scientific">Rhizobium calliandrae</name>
    <dbReference type="NCBI Taxonomy" id="1312182"/>
    <lineage>
        <taxon>Bacteria</taxon>
        <taxon>Pseudomonadati</taxon>
        <taxon>Pseudomonadota</taxon>
        <taxon>Alphaproteobacteria</taxon>
        <taxon>Hyphomicrobiales</taxon>
        <taxon>Rhizobiaceae</taxon>
        <taxon>Rhizobium/Agrobacterium group</taxon>
        <taxon>Rhizobium</taxon>
    </lineage>
</organism>